<dbReference type="Pfam" id="PF21467">
    <property type="entry name" value="BetaGal_gal-bd"/>
    <property type="match status" value="2"/>
</dbReference>
<dbReference type="FunFam" id="3.20.20.80:FF:000021">
    <property type="entry name" value="Beta-galactosidase"/>
    <property type="match status" value="1"/>
</dbReference>
<sequence>METSSLTKLLLVFWLLALCFGSHMGHSSVTYDRKAIIINGQRRILFSGSIHYPRSTPQMWEHLIRKAKRGGLDVIETYVFWNVHEPFPGNYNFQGRYDLVRFIKTIQKAGLYAHLRIGPYICGEWNFGGFPVWLKYVPGISFRTDNEPFKRAMQGFTEKIVGMMKSENLFESQGGPIILSQIENEYGEQSKLLGAAGQNYMNWAAKMAVQMGTEVPWIMCKEEDAPDPVINSCNGFYCDKFTPNRPYKPKIWTEAWSGWFTEFGGPIHKRPVQDLAFAVARFIQKGGSFVNYYMYHGGTNFGRTAGGPFITTSYDYDAPVDEYGLIRQPKYGHLKELHRAIKMCERALVSVDPIVTSLGTFQQAHVYSTEFGDCAAFLSNFDTKSSVRVMFNNMHYNLPPWSISILPDCRNVVFNTAKVGVQTSQMQMLPTNTTVFSWESFDEDTFSLDDSSRINAPGLLEQINVTRDTSDYLWYITSVDVGSSESFLHGGELPTLIVQSTGHVVHVFINGQLSGSAFGTRKNRRFTYNGKVNLRAGTNRIALLSVAVGLPNVGGHFETWNTGILGPVVLYGLDKGKWDLSYQKWTYKVGLKGEVMNLASPNGISSVEWMHSALVVQKKQPLTWHKAYFNAPKGDEPLALDMKGMVKGQIWINGKSIGRYWTALATGNCNNCSYLGSFRPKKCQLGCGEPTQRWYHIPRSWLKAKQNLLVILEEIGGDPSRISLVKRSVSSVCGDVSEHYPNIKNWHIKRYGNSQEFHPPKVHLHCSVGQVISSIKFASFGTPLGTCGNYELGTCHSPTSYTILHKKCIGKRKCRVAVSNSNFGEDPCPNVLKKLSVEAICAPIHRRG</sequence>
<organism evidence="11 12">
    <name type="scientific">Senna tora</name>
    <dbReference type="NCBI Taxonomy" id="362788"/>
    <lineage>
        <taxon>Eukaryota</taxon>
        <taxon>Viridiplantae</taxon>
        <taxon>Streptophyta</taxon>
        <taxon>Embryophyta</taxon>
        <taxon>Tracheophyta</taxon>
        <taxon>Spermatophyta</taxon>
        <taxon>Magnoliopsida</taxon>
        <taxon>eudicotyledons</taxon>
        <taxon>Gunneridae</taxon>
        <taxon>Pentapetalae</taxon>
        <taxon>rosids</taxon>
        <taxon>fabids</taxon>
        <taxon>Fabales</taxon>
        <taxon>Fabaceae</taxon>
        <taxon>Caesalpinioideae</taxon>
        <taxon>Cassia clade</taxon>
        <taxon>Senna</taxon>
    </lineage>
</organism>
<dbReference type="Gene3D" id="2.60.120.740">
    <property type="match status" value="1"/>
</dbReference>
<dbReference type="PROSITE" id="PS50228">
    <property type="entry name" value="SUEL_LECTIN"/>
    <property type="match status" value="1"/>
</dbReference>
<gene>
    <name evidence="11" type="ORF">G2W53_036435</name>
</gene>
<dbReference type="GO" id="GO:0030246">
    <property type="term" value="F:carbohydrate binding"/>
    <property type="evidence" value="ECO:0007669"/>
    <property type="project" value="InterPro"/>
</dbReference>
<dbReference type="Proteomes" id="UP000634136">
    <property type="component" value="Unassembled WGS sequence"/>
</dbReference>
<dbReference type="FunFam" id="2.60.120.740:FF:000002">
    <property type="entry name" value="Beta-galactosidase"/>
    <property type="match status" value="1"/>
</dbReference>
<dbReference type="SUPFAM" id="SSF51445">
    <property type="entry name" value="(Trans)glycosidases"/>
    <property type="match status" value="1"/>
</dbReference>
<dbReference type="GO" id="GO:0004565">
    <property type="term" value="F:beta-galactosidase activity"/>
    <property type="evidence" value="ECO:0007669"/>
    <property type="project" value="UniProtKB-EC"/>
</dbReference>
<dbReference type="InterPro" id="IPR017853">
    <property type="entry name" value="GH"/>
</dbReference>
<dbReference type="FunFam" id="2.60.120.260:FF:000061">
    <property type="entry name" value="Beta-galactosidase"/>
    <property type="match status" value="1"/>
</dbReference>
<dbReference type="EC" id="3.2.1.23" evidence="3 7"/>
<dbReference type="Pfam" id="PF02140">
    <property type="entry name" value="SUEL_Lectin"/>
    <property type="match status" value="1"/>
</dbReference>
<evidence type="ECO:0000256" key="1">
    <source>
        <dbReference type="ARBA" id="ARBA00001412"/>
    </source>
</evidence>
<dbReference type="Gene3D" id="3.20.20.80">
    <property type="entry name" value="Glycosidases"/>
    <property type="match status" value="1"/>
</dbReference>
<comment type="catalytic activity">
    <reaction evidence="1 7">
        <text>Hydrolysis of terminal non-reducing beta-D-galactose residues in beta-D-galactosides.</text>
        <dbReference type="EC" id="3.2.1.23"/>
    </reaction>
</comment>
<dbReference type="InterPro" id="IPR000922">
    <property type="entry name" value="Lectin_gal-bd_dom"/>
</dbReference>
<dbReference type="EMBL" id="JAAIUW010000011">
    <property type="protein sequence ID" value="KAF7809692.1"/>
    <property type="molecule type" value="Genomic_DNA"/>
</dbReference>
<evidence type="ECO:0000256" key="9">
    <source>
        <dbReference type="SAM" id="SignalP"/>
    </source>
</evidence>
<dbReference type="AlphaFoldDB" id="A0A834W534"/>
<dbReference type="InterPro" id="IPR008979">
    <property type="entry name" value="Galactose-bd-like_sf"/>
</dbReference>
<dbReference type="GO" id="GO:0009505">
    <property type="term" value="C:plant-type cell wall"/>
    <property type="evidence" value="ECO:0007669"/>
    <property type="project" value="UniProtKB-ARBA"/>
</dbReference>
<evidence type="ECO:0000256" key="4">
    <source>
        <dbReference type="ARBA" id="ARBA00022729"/>
    </source>
</evidence>
<feature type="domain" description="SUEL-type lectin" evidence="10">
    <location>
        <begin position="760"/>
        <end position="842"/>
    </location>
</feature>
<dbReference type="Gene3D" id="2.60.120.260">
    <property type="entry name" value="Galactose-binding domain-like"/>
    <property type="match status" value="2"/>
</dbReference>
<dbReference type="OrthoDB" id="1657402at2759"/>
<dbReference type="GO" id="GO:0005975">
    <property type="term" value="P:carbohydrate metabolic process"/>
    <property type="evidence" value="ECO:0007669"/>
    <property type="project" value="InterPro"/>
</dbReference>
<dbReference type="PROSITE" id="PS01182">
    <property type="entry name" value="GLYCOSYL_HYDROL_F35"/>
    <property type="match status" value="1"/>
</dbReference>
<proteinExistence type="inferred from homology"/>
<evidence type="ECO:0000313" key="12">
    <source>
        <dbReference type="Proteomes" id="UP000634136"/>
    </source>
</evidence>
<evidence type="ECO:0000256" key="3">
    <source>
        <dbReference type="ARBA" id="ARBA00012756"/>
    </source>
</evidence>
<evidence type="ECO:0000256" key="6">
    <source>
        <dbReference type="ARBA" id="ARBA00023295"/>
    </source>
</evidence>
<keyword evidence="6 7" id="KW-0326">Glycosidase</keyword>
<keyword evidence="5 7" id="KW-0378">Hydrolase</keyword>
<dbReference type="PANTHER" id="PTHR23421">
    <property type="entry name" value="BETA-GALACTOSIDASE RELATED"/>
    <property type="match status" value="1"/>
</dbReference>
<dbReference type="InterPro" id="IPR041392">
    <property type="entry name" value="GHD"/>
</dbReference>
<dbReference type="FunFam" id="2.60.120.260:FF:000142">
    <property type="entry name" value="Beta-galactosidase"/>
    <property type="match status" value="1"/>
</dbReference>
<dbReference type="Pfam" id="PF17834">
    <property type="entry name" value="GHD"/>
    <property type="match status" value="1"/>
</dbReference>
<comment type="caution">
    <text evidence="11">The sequence shown here is derived from an EMBL/GenBank/DDBJ whole genome shotgun (WGS) entry which is preliminary data.</text>
</comment>
<keyword evidence="12" id="KW-1185">Reference proteome</keyword>
<evidence type="ECO:0000259" key="10">
    <source>
        <dbReference type="PROSITE" id="PS50228"/>
    </source>
</evidence>
<dbReference type="InterPro" id="IPR019801">
    <property type="entry name" value="Glyco_hydro_35_CS"/>
</dbReference>
<dbReference type="Pfam" id="PF01301">
    <property type="entry name" value="Glyco_hydro_35"/>
    <property type="match status" value="1"/>
</dbReference>
<evidence type="ECO:0000256" key="8">
    <source>
        <dbReference type="RuleBase" id="RU003679"/>
    </source>
</evidence>
<feature type="signal peptide" evidence="9">
    <location>
        <begin position="1"/>
        <end position="21"/>
    </location>
</feature>
<evidence type="ECO:0000313" key="11">
    <source>
        <dbReference type="EMBL" id="KAF7809692.1"/>
    </source>
</evidence>
<protein>
    <recommendedName>
        <fullName evidence="3 7">Beta-galactosidase</fullName>
        <ecNumber evidence="3 7">3.2.1.23</ecNumber>
    </recommendedName>
</protein>
<dbReference type="InterPro" id="IPR043159">
    <property type="entry name" value="Lectin_gal-bd_sf"/>
</dbReference>
<dbReference type="PRINTS" id="PR00742">
    <property type="entry name" value="GLHYDRLASE35"/>
</dbReference>
<evidence type="ECO:0000256" key="5">
    <source>
        <dbReference type="ARBA" id="ARBA00022801"/>
    </source>
</evidence>
<dbReference type="InterPro" id="IPR031330">
    <property type="entry name" value="Gly_Hdrlase_35_cat"/>
</dbReference>
<evidence type="ECO:0000256" key="7">
    <source>
        <dbReference type="RuleBase" id="RU000675"/>
    </source>
</evidence>
<keyword evidence="4 9" id="KW-0732">Signal</keyword>
<dbReference type="FunFam" id="2.60.120.260:FF:000076">
    <property type="entry name" value="Beta-galactosidase"/>
    <property type="match status" value="1"/>
</dbReference>
<feature type="chain" id="PRO_5032358839" description="Beta-galactosidase" evidence="9">
    <location>
        <begin position="22"/>
        <end position="848"/>
    </location>
</feature>
<dbReference type="SUPFAM" id="SSF49785">
    <property type="entry name" value="Galactose-binding domain-like"/>
    <property type="match status" value="2"/>
</dbReference>
<accession>A0A834W534</accession>
<comment type="similarity">
    <text evidence="2 8">Belongs to the glycosyl hydrolase 35 family.</text>
</comment>
<evidence type="ECO:0000256" key="2">
    <source>
        <dbReference type="ARBA" id="ARBA00009809"/>
    </source>
</evidence>
<dbReference type="CDD" id="cd22842">
    <property type="entry name" value="Gal_Rha_Lectin_BGal"/>
    <property type="match status" value="1"/>
</dbReference>
<dbReference type="InterPro" id="IPR048913">
    <property type="entry name" value="BetaGal_gal-bd"/>
</dbReference>
<reference evidence="11" key="1">
    <citation type="submission" date="2020-09" db="EMBL/GenBank/DDBJ databases">
        <title>Genome-Enabled Discovery of Anthraquinone Biosynthesis in Senna tora.</title>
        <authorList>
            <person name="Kang S.-H."/>
            <person name="Pandey R.P."/>
            <person name="Lee C.-M."/>
            <person name="Sim J.-S."/>
            <person name="Jeong J.-T."/>
            <person name="Choi B.-S."/>
            <person name="Jung M."/>
            <person name="Ginzburg D."/>
            <person name="Zhao K."/>
            <person name="Won S.Y."/>
            <person name="Oh T.-J."/>
            <person name="Yu Y."/>
            <person name="Kim N.-H."/>
            <person name="Lee O.R."/>
            <person name="Lee T.-H."/>
            <person name="Bashyal P."/>
            <person name="Kim T.-S."/>
            <person name="Lee W.-H."/>
            <person name="Kawkins C."/>
            <person name="Kim C.-K."/>
            <person name="Kim J.S."/>
            <person name="Ahn B.O."/>
            <person name="Rhee S.Y."/>
            <person name="Sohng J.K."/>
        </authorList>
    </citation>
    <scope>NUCLEOTIDE SEQUENCE</scope>
    <source>
        <tissue evidence="11">Leaf</tissue>
    </source>
</reference>
<dbReference type="InterPro" id="IPR001944">
    <property type="entry name" value="Glycoside_Hdrlase_35"/>
</dbReference>
<name>A0A834W534_9FABA</name>